<evidence type="ECO:0000256" key="9">
    <source>
        <dbReference type="SAM" id="Phobius"/>
    </source>
</evidence>
<keyword evidence="6 9" id="KW-0472">Membrane</keyword>
<dbReference type="Gene3D" id="1.10.10.1150">
    <property type="entry name" value="Coenzyme PQQ synthesis protein D (PqqD)"/>
    <property type="match status" value="1"/>
</dbReference>
<dbReference type="GO" id="GO:0016020">
    <property type="term" value="C:membrane"/>
    <property type="evidence" value="ECO:0007669"/>
    <property type="project" value="UniProtKB-SubCell"/>
</dbReference>
<dbReference type="Pfam" id="PF02163">
    <property type="entry name" value="Peptidase_M50"/>
    <property type="match status" value="1"/>
</dbReference>
<reference evidence="11" key="1">
    <citation type="submission" date="2020-10" db="EMBL/GenBank/DDBJ databases">
        <title>Connecting structure to function with the recovery of over 1000 high-quality activated sludge metagenome-assembled genomes encoding full-length rRNA genes using long-read sequencing.</title>
        <authorList>
            <person name="Singleton C.M."/>
            <person name="Petriglieri F."/>
            <person name="Kristensen J.M."/>
            <person name="Kirkegaard R.H."/>
            <person name="Michaelsen T.Y."/>
            <person name="Andersen M.H."/>
            <person name="Karst S.M."/>
            <person name="Dueholm M.S."/>
            <person name="Nielsen P.H."/>
            <person name="Albertsen M."/>
        </authorList>
    </citation>
    <scope>NUCLEOTIDE SEQUENCE</scope>
    <source>
        <strain evidence="11">Bjer_18-Q3-R1-45_BAT3C.347</strain>
    </source>
</reference>
<comment type="subcellular location">
    <subcellularLocation>
        <location evidence="2">Membrane</location>
        <topology evidence="2">Multi-pass membrane protein</topology>
    </subcellularLocation>
</comment>
<evidence type="ECO:0000256" key="8">
    <source>
        <dbReference type="SAM" id="MobiDB-lite"/>
    </source>
</evidence>
<protein>
    <submittedName>
        <fullName evidence="11">Efflux RND transporter periplasmic adaptor subunit</fullName>
    </submittedName>
</protein>
<feature type="transmembrane region" description="Helical" evidence="9">
    <location>
        <begin position="427"/>
        <end position="447"/>
    </location>
</feature>
<dbReference type="PANTHER" id="PTHR30367">
    <property type="entry name" value="P-HYDROXYBENZOIC ACID EFFLUX PUMP SUBUNIT AAEA-RELATED"/>
    <property type="match status" value="1"/>
</dbReference>
<evidence type="ECO:0000259" key="10">
    <source>
        <dbReference type="Pfam" id="PF02163"/>
    </source>
</evidence>
<feature type="domain" description="Peptidase M50" evidence="10">
    <location>
        <begin position="200"/>
        <end position="339"/>
    </location>
</feature>
<feature type="transmembrane region" description="Helical" evidence="9">
    <location>
        <begin position="283"/>
        <end position="302"/>
    </location>
</feature>
<keyword evidence="5 9" id="KW-1133">Transmembrane helix</keyword>
<gene>
    <name evidence="11" type="ORF">IPH26_10770</name>
</gene>
<feature type="transmembrane region" description="Helical" evidence="9">
    <location>
        <begin position="160"/>
        <end position="179"/>
    </location>
</feature>
<feature type="transmembrane region" description="Helical" evidence="9">
    <location>
        <begin position="387"/>
        <end position="406"/>
    </location>
</feature>
<keyword evidence="7" id="KW-0175">Coiled coil</keyword>
<dbReference type="InterPro" id="IPR050393">
    <property type="entry name" value="MFP_Efflux_Pump"/>
</dbReference>
<proteinExistence type="inferred from homology"/>
<dbReference type="AlphaFoldDB" id="A0A9D7E3C6"/>
<dbReference type="PANTHER" id="PTHR30367:SF1">
    <property type="entry name" value="MULTIDRUG RESISTANCE PROTEIN MDTN"/>
    <property type="match status" value="1"/>
</dbReference>
<evidence type="ECO:0000256" key="7">
    <source>
        <dbReference type="SAM" id="Coils"/>
    </source>
</evidence>
<feature type="transmembrane region" description="Helical" evidence="9">
    <location>
        <begin position="229"/>
        <end position="249"/>
    </location>
</feature>
<comment type="cofactor">
    <cofactor evidence="1">
        <name>Zn(2+)</name>
        <dbReference type="ChEBI" id="CHEBI:29105"/>
    </cofactor>
</comment>
<evidence type="ECO:0000256" key="2">
    <source>
        <dbReference type="ARBA" id="ARBA00004141"/>
    </source>
</evidence>
<evidence type="ECO:0000256" key="5">
    <source>
        <dbReference type="ARBA" id="ARBA00022989"/>
    </source>
</evidence>
<feature type="region of interest" description="Disordered" evidence="8">
    <location>
        <begin position="626"/>
        <end position="653"/>
    </location>
</feature>
<feature type="transmembrane region" description="Helical" evidence="9">
    <location>
        <begin position="191"/>
        <end position="209"/>
    </location>
</feature>
<name>A0A9D7E3C6_9PROT</name>
<feature type="transmembrane region" description="Helical" evidence="9">
    <location>
        <begin position="256"/>
        <end position="277"/>
    </location>
</feature>
<organism evidence="11 12">
    <name type="scientific">Candidatus Methylophosphatis roskildensis</name>
    <dbReference type="NCBI Taxonomy" id="2899263"/>
    <lineage>
        <taxon>Bacteria</taxon>
        <taxon>Pseudomonadati</taxon>
        <taxon>Pseudomonadota</taxon>
        <taxon>Betaproteobacteria</taxon>
        <taxon>Nitrosomonadales</taxon>
        <taxon>Sterolibacteriaceae</taxon>
        <taxon>Candidatus Methylophosphatis</taxon>
    </lineage>
</organism>
<evidence type="ECO:0000256" key="1">
    <source>
        <dbReference type="ARBA" id="ARBA00001947"/>
    </source>
</evidence>
<evidence type="ECO:0000256" key="3">
    <source>
        <dbReference type="ARBA" id="ARBA00007931"/>
    </source>
</evidence>
<dbReference type="InterPro" id="IPR008915">
    <property type="entry name" value="Peptidase_M50"/>
</dbReference>
<feature type="coiled-coil region" evidence="7">
    <location>
        <begin position="525"/>
        <end position="552"/>
    </location>
</feature>
<sequence>MSDSLFSDKWYRVAELHPRLRAHVRVQRQRWRDQRWYVLSDEATGRQHRINDAAYQFIGRCDGSHTVQAVWEAVLDELGDQAPTQGEIVDLLIRLNESELLQTERTPQADGLFHRRHERAKTRRRASVNPLAFRLPLGDPQTWLARLDWLAHLLFRPAVFWLWLVGILLAALAAGSVWSSLSAHFMQTAPSARFLVLTWICFPLIKALHELAHGLAVRRWGGEVHEFGITLLVLVPAPYVDATAASAFLRRRERAIVGAAGIMVELALAAVALAVWITVQPGLVRDVALVAMTIGAVSTLAFNGNPLLRFDAYHVLCDLLDLPNLATRSSAYWSSLIRRHLLRARAETPEMAQSERKWLLSYAPLSLAYRIVISLGILLWLGSKWLLLGFLAAAYLAIALFARPALRLARQALAAAAPGGELNRVRLALAAAVVVPGLLLFVVPLPFATVSPAVVWLPERAQVRPEVDGFIRALPVADGEHVQPGQIIARLDNPDLVAASQRLAGRLDGLRSDHFQMLLRDAMEAQNLAEEISRTEAELARAEQRLAQLEVCAEVGGRLVMPRQSDLPGSFVQQGTTLAYVLEGEDLIVKAAVSQEDAYLVRNRTQAARVRLADHPFTELAAQVRADTPASTRDLPSPALGDRAGGPVRTDPADKAGKLALDPVFLFDLALPSTTLERVGGRAWVRFDHGTAPLAMQAYRRASQLFLKHFDPAG</sequence>
<dbReference type="Gene3D" id="1.10.287.470">
    <property type="entry name" value="Helix hairpin bin"/>
    <property type="match status" value="1"/>
</dbReference>
<accession>A0A9D7E3C6</accession>
<evidence type="ECO:0000256" key="6">
    <source>
        <dbReference type="ARBA" id="ARBA00023136"/>
    </source>
</evidence>
<dbReference type="InterPro" id="IPR041881">
    <property type="entry name" value="PqqD_sf"/>
</dbReference>
<keyword evidence="4 9" id="KW-0812">Transmembrane</keyword>
<dbReference type="Gene3D" id="2.40.50.100">
    <property type="match status" value="1"/>
</dbReference>
<evidence type="ECO:0000313" key="11">
    <source>
        <dbReference type="EMBL" id="MBK6973394.1"/>
    </source>
</evidence>
<dbReference type="Proteomes" id="UP000807785">
    <property type="component" value="Unassembled WGS sequence"/>
</dbReference>
<comment type="similarity">
    <text evidence="3">Belongs to the peptidase M50B family.</text>
</comment>
<evidence type="ECO:0000313" key="12">
    <source>
        <dbReference type="Proteomes" id="UP000807785"/>
    </source>
</evidence>
<feature type="transmembrane region" description="Helical" evidence="9">
    <location>
        <begin position="359"/>
        <end position="381"/>
    </location>
</feature>
<dbReference type="SUPFAM" id="SSF111369">
    <property type="entry name" value="HlyD-like secretion proteins"/>
    <property type="match status" value="1"/>
</dbReference>
<dbReference type="GO" id="GO:0006508">
    <property type="term" value="P:proteolysis"/>
    <property type="evidence" value="ECO:0007669"/>
    <property type="project" value="InterPro"/>
</dbReference>
<dbReference type="EMBL" id="JADJEV010000003">
    <property type="protein sequence ID" value="MBK6973394.1"/>
    <property type="molecule type" value="Genomic_DNA"/>
</dbReference>
<evidence type="ECO:0000256" key="4">
    <source>
        <dbReference type="ARBA" id="ARBA00022692"/>
    </source>
</evidence>
<comment type="caution">
    <text evidence="11">The sequence shown here is derived from an EMBL/GenBank/DDBJ whole genome shotgun (WGS) entry which is preliminary data.</text>
</comment>